<evidence type="ECO:0000313" key="11">
    <source>
        <dbReference type="EMBL" id="MPY41440.1"/>
    </source>
</evidence>
<dbReference type="GO" id="GO:0005524">
    <property type="term" value="F:ATP binding"/>
    <property type="evidence" value="ECO:0007669"/>
    <property type="project" value="UniProtKB-KW"/>
</dbReference>
<keyword evidence="12" id="KW-1185">Reference proteome</keyword>
<feature type="transmembrane region" description="Helical" evidence="9">
    <location>
        <begin position="118"/>
        <end position="137"/>
    </location>
</feature>
<name>A0A5N8W1N8_9ACTN</name>
<organism evidence="11 12">
    <name type="scientific">Streptomyces phyllanthi</name>
    <dbReference type="NCBI Taxonomy" id="1803180"/>
    <lineage>
        <taxon>Bacteria</taxon>
        <taxon>Bacillati</taxon>
        <taxon>Actinomycetota</taxon>
        <taxon>Actinomycetes</taxon>
        <taxon>Kitasatosporales</taxon>
        <taxon>Streptomycetaceae</taxon>
        <taxon>Streptomyces</taxon>
    </lineage>
</organism>
<feature type="transmembrane region" description="Helical" evidence="9">
    <location>
        <begin position="143"/>
        <end position="162"/>
    </location>
</feature>
<dbReference type="GO" id="GO:0016020">
    <property type="term" value="C:membrane"/>
    <property type="evidence" value="ECO:0007669"/>
    <property type="project" value="InterPro"/>
</dbReference>
<dbReference type="InterPro" id="IPR011712">
    <property type="entry name" value="Sig_transdc_His_kin_sub3_dim/P"/>
</dbReference>
<evidence type="ECO:0000256" key="4">
    <source>
        <dbReference type="ARBA" id="ARBA00022679"/>
    </source>
</evidence>
<sequence length="273" mass="29713">MSDSLERRYQDRVDRFTARHPLVVDAATVMALMGCAALGSNLSLPGADPPDQGKTVTVLLGVSCLALLRHRRHPRTAVAVTAVCTVAMSALGYLLTPLLLAPVMAALYWLATLTDRRTARLFGITTIAVVVLTSVLSDALDDLSVLLRTIGPVFWLLLPLAVGRMTQLRRAYLEAVQARAEHAERTREEEARLRVTEERMRIARELHDVVAHHLALANAQAGTAAHLVLDQPQQTKRILTDLTGTTSSALRELKATLGLLRQTGDPDSSPLDP</sequence>
<evidence type="ECO:0000256" key="6">
    <source>
        <dbReference type="ARBA" id="ARBA00022777"/>
    </source>
</evidence>
<dbReference type="GO" id="GO:0046983">
    <property type="term" value="F:protein dimerization activity"/>
    <property type="evidence" value="ECO:0007669"/>
    <property type="project" value="InterPro"/>
</dbReference>
<dbReference type="Proteomes" id="UP000326979">
    <property type="component" value="Unassembled WGS sequence"/>
</dbReference>
<evidence type="ECO:0000256" key="1">
    <source>
        <dbReference type="ARBA" id="ARBA00000085"/>
    </source>
</evidence>
<feature type="transmembrane region" description="Helical" evidence="9">
    <location>
        <begin position="21"/>
        <end position="40"/>
    </location>
</feature>
<evidence type="ECO:0000256" key="2">
    <source>
        <dbReference type="ARBA" id="ARBA00012438"/>
    </source>
</evidence>
<dbReference type="AlphaFoldDB" id="A0A5N8W1N8"/>
<keyword evidence="5" id="KW-0547">Nucleotide-binding</keyword>
<dbReference type="Pfam" id="PF07730">
    <property type="entry name" value="HisKA_3"/>
    <property type="match status" value="1"/>
</dbReference>
<keyword evidence="9" id="KW-0472">Membrane</keyword>
<evidence type="ECO:0000259" key="10">
    <source>
        <dbReference type="Pfam" id="PF07730"/>
    </source>
</evidence>
<dbReference type="EC" id="2.7.13.3" evidence="2"/>
<keyword evidence="9" id="KW-1133">Transmembrane helix</keyword>
<feature type="non-terminal residue" evidence="11">
    <location>
        <position position="273"/>
    </location>
</feature>
<evidence type="ECO:0000256" key="9">
    <source>
        <dbReference type="SAM" id="Phobius"/>
    </source>
</evidence>
<dbReference type="Gene3D" id="1.20.5.1930">
    <property type="match status" value="1"/>
</dbReference>
<accession>A0A5N8W1N8</accession>
<feature type="domain" description="Signal transduction histidine kinase subgroup 3 dimerisation and phosphoacceptor" evidence="10">
    <location>
        <begin position="198"/>
        <end position="263"/>
    </location>
</feature>
<evidence type="ECO:0000256" key="7">
    <source>
        <dbReference type="ARBA" id="ARBA00022840"/>
    </source>
</evidence>
<reference evidence="11 12" key="1">
    <citation type="submission" date="2019-07" db="EMBL/GenBank/DDBJ databases">
        <title>New species of Amycolatopsis and Streptomyces.</title>
        <authorList>
            <person name="Duangmal K."/>
            <person name="Teo W.F.A."/>
            <person name="Lipun K."/>
        </authorList>
    </citation>
    <scope>NUCLEOTIDE SEQUENCE [LARGE SCALE GENOMIC DNA]</scope>
    <source>
        <strain evidence="11 12">TISTR 2346</strain>
    </source>
</reference>
<keyword evidence="8" id="KW-0902">Two-component regulatory system</keyword>
<evidence type="ECO:0000256" key="5">
    <source>
        <dbReference type="ARBA" id="ARBA00022741"/>
    </source>
</evidence>
<dbReference type="EMBL" id="VJZE01000097">
    <property type="protein sequence ID" value="MPY41440.1"/>
    <property type="molecule type" value="Genomic_DNA"/>
</dbReference>
<gene>
    <name evidence="11" type="ORF">FNH04_16430</name>
</gene>
<keyword evidence="9" id="KW-0812">Transmembrane</keyword>
<keyword evidence="3" id="KW-0597">Phosphoprotein</keyword>
<comment type="caution">
    <text evidence="11">The sequence shown here is derived from an EMBL/GenBank/DDBJ whole genome shotgun (WGS) entry which is preliminary data.</text>
</comment>
<evidence type="ECO:0000313" key="12">
    <source>
        <dbReference type="Proteomes" id="UP000326979"/>
    </source>
</evidence>
<dbReference type="PANTHER" id="PTHR24421">
    <property type="entry name" value="NITRATE/NITRITE SENSOR PROTEIN NARX-RELATED"/>
    <property type="match status" value="1"/>
</dbReference>
<comment type="catalytic activity">
    <reaction evidence="1">
        <text>ATP + protein L-histidine = ADP + protein N-phospho-L-histidine.</text>
        <dbReference type="EC" id="2.7.13.3"/>
    </reaction>
</comment>
<dbReference type="PANTHER" id="PTHR24421:SF10">
    <property type="entry name" value="NITRATE_NITRITE SENSOR PROTEIN NARQ"/>
    <property type="match status" value="1"/>
</dbReference>
<feature type="transmembrane region" description="Helical" evidence="9">
    <location>
        <begin position="78"/>
        <end position="111"/>
    </location>
</feature>
<keyword evidence="6 11" id="KW-0418">Kinase</keyword>
<evidence type="ECO:0000256" key="8">
    <source>
        <dbReference type="ARBA" id="ARBA00023012"/>
    </source>
</evidence>
<proteinExistence type="predicted"/>
<evidence type="ECO:0000256" key="3">
    <source>
        <dbReference type="ARBA" id="ARBA00022553"/>
    </source>
</evidence>
<dbReference type="GO" id="GO:0000155">
    <property type="term" value="F:phosphorelay sensor kinase activity"/>
    <property type="evidence" value="ECO:0007669"/>
    <property type="project" value="InterPro"/>
</dbReference>
<dbReference type="InterPro" id="IPR050482">
    <property type="entry name" value="Sensor_HK_TwoCompSys"/>
</dbReference>
<protein>
    <recommendedName>
        <fullName evidence="2">histidine kinase</fullName>
        <ecNumber evidence="2">2.7.13.3</ecNumber>
    </recommendedName>
</protein>
<keyword evidence="7" id="KW-0067">ATP-binding</keyword>
<keyword evidence="4" id="KW-0808">Transferase</keyword>
<dbReference type="RefSeq" id="WP_228031422.1">
    <property type="nucleotide sequence ID" value="NZ_VJZE01000097.1"/>
</dbReference>